<evidence type="ECO:0000256" key="2">
    <source>
        <dbReference type="ARBA" id="ARBA00010421"/>
    </source>
</evidence>
<evidence type="ECO:0000256" key="3">
    <source>
        <dbReference type="ARBA" id="ARBA00022525"/>
    </source>
</evidence>
<dbReference type="Gene3D" id="2.40.40.10">
    <property type="entry name" value="RlpA-like domain"/>
    <property type="match status" value="1"/>
</dbReference>
<feature type="chain" id="PRO_5012013741" description="Allergen Asp f 15" evidence="4">
    <location>
        <begin position="28"/>
        <end position="157"/>
    </location>
</feature>
<dbReference type="EMBL" id="LFMY01000009">
    <property type="protein sequence ID" value="OKL58619.1"/>
    <property type="molecule type" value="Genomic_DNA"/>
</dbReference>
<dbReference type="InterPro" id="IPR036908">
    <property type="entry name" value="RlpA-like_sf"/>
</dbReference>
<organism evidence="5 6">
    <name type="scientific">Talaromyces atroroseus</name>
    <dbReference type="NCBI Taxonomy" id="1441469"/>
    <lineage>
        <taxon>Eukaryota</taxon>
        <taxon>Fungi</taxon>
        <taxon>Dikarya</taxon>
        <taxon>Ascomycota</taxon>
        <taxon>Pezizomycotina</taxon>
        <taxon>Eurotiomycetes</taxon>
        <taxon>Eurotiomycetidae</taxon>
        <taxon>Eurotiales</taxon>
        <taxon>Trichocomaceae</taxon>
        <taxon>Talaromyces</taxon>
        <taxon>Talaromyces sect. Trachyspermi</taxon>
    </lineage>
</organism>
<reference evidence="5 6" key="1">
    <citation type="submission" date="2015-06" db="EMBL/GenBank/DDBJ databases">
        <title>Talaromyces atroroseus IBT 11181 draft genome.</title>
        <authorList>
            <person name="Rasmussen K.B."/>
            <person name="Rasmussen S."/>
            <person name="Petersen B."/>
            <person name="Sicheritz-Ponten T."/>
            <person name="Mortensen U.H."/>
            <person name="Thrane U."/>
        </authorList>
    </citation>
    <scope>NUCLEOTIDE SEQUENCE [LARGE SCALE GENOMIC DNA]</scope>
    <source>
        <strain evidence="5 6">IBT 11181</strain>
    </source>
</reference>
<dbReference type="InterPro" id="IPR010829">
    <property type="entry name" value="Cerato-platanin"/>
</dbReference>
<feature type="signal peptide" evidence="4">
    <location>
        <begin position="1"/>
        <end position="27"/>
    </location>
</feature>
<comment type="caution">
    <text evidence="5">The sequence shown here is derived from an EMBL/GenBank/DDBJ whole genome shotgun (WGS) entry which is preliminary data.</text>
</comment>
<dbReference type="GeneID" id="31005923"/>
<dbReference type="AlphaFoldDB" id="A0A225ASP0"/>
<dbReference type="SUPFAM" id="SSF50685">
    <property type="entry name" value="Barwin-like endoglucanases"/>
    <property type="match status" value="1"/>
</dbReference>
<dbReference type="GO" id="GO:0005576">
    <property type="term" value="C:extracellular region"/>
    <property type="evidence" value="ECO:0007669"/>
    <property type="project" value="UniProtKB-SubCell"/>
</dbReference>
<evidence type="ECO:0000313" key="5">
    <source>
        <dbReference type="EMBL" id="OKL58619.1"/>
    </source>
</evidence>
<sequence>MKLNPLHTTSSLLALLLSFSPSATTLAAAAAAAGNTTATTLATFDTAYDDASLSLSTVTCSNGENGLVTKGYNTIGDLPTKNVGGSLTIKGWNDPNCGACYSLSYKNETVYVLAIDVAISQFNVAQKVLDQLTHGHAQEFGSVEVEYEKVDGEKCGL</sequence>
<comment type="similarity">
    <text evidence="2">Belongs to the cerato-platanin family.</text>
</comment>
<gene>
    <name evidence="5" type="ORF">UA08_06167</name>
</gene>
<dbReference type="OrthoDB" id="4898945at2759"/>
<keyword evidence="3" id="KW-0964">Secreted</keyword>
<dbReference type="Proteomes" id="UP000214365">
    <property type="component" value="Unassembled WGS sequence"/>
</dbReference>
<dbReference type="CDD" id="cd22778">
    <property type="entry name" value="DPBB_CEPL-like"/>
    <property type="match status" value="1"/>
</dbReference>
<name>A0A225ASP0_TALAT</name>
<accession>A0A225ASP0</accession>
<dbReference type="RefSeq" id="XP_020118740.1">
    <property type="nucleotide sequence ID" value="XM_020268460.1"/>
</dbReference>
<dbReference type="Pfam" id="PF07249">
    <property type="entry name" value="Cerato-platanin"/>
    <property type="match status" value="1"/>
</dbReference>
<protein>
    <recommendedName>
        <fullName evidence="7">Allergen Asp f 15</fullName>
    </recommendedName>
</protein>
<proteinExistence type="inferred from homology"/>
<keyword evidence="6" id="KW-1185">Reference proteome</keyword>
<evidence type="ECO:0000313" key="6">
    <source>
        <dbReference type="Proteomes" id="UP000214365"/>
    </source>
</evidence>
<evidence type="ECO:0008006" key="7">
    <source>
        <dbReference type="Google" id="ProtNLM"/>
    </source>
</evidence>
<evidence type="ECO:0000256" key="1">
    <source>
        <dbReference type="ARBA" id="ARBA00004613"/>
    </source>
</evidence>
<evidence type="ECO:0000256" key="4">
    <source>
        <dbReference type="SAM" id="SignalP"/>
    </source>
</evidence>
<keyword evidence="4" id="KW-0732">Signal</keyword>
<comment type="subcellular location">
    <subcellularLocation>
        <location evidence="1">Secreted</location>
    </subcellularLocation>
</comment>